<dbReference type="InterPro" id="IPR036102">
    <property type="entry name" value="OsmC/Ohrsf"/>
</dbReference>
<gene>
    <name evidence="1" type="ORF">CNE99_03095</name>
</gene>
<sequence>MSEHIAQVTWLRGPNKVFVDNQYSQGHQWQFDGGAVVAASSSPSFVPLPMSVENNVDPEEAFVATLSSCHMLFFLSLAAKHRWTLDLYADNATRLMAEDDEGRLAMTQVTLYPGTHFSGKRLPTRGDTDHIHHQAHDLCFIANSVKTVVTVEPVF</sequence>
<dbReference type="AlphaFoldDB" id="A0A2A5WWR7"/>
<dbReference type="InterPro" id="IPR003718">
    <property type="entry name" value="OsmC/Ohr_fam"/>
</dbReference>
<accession>A0A2A5WWR7</accession>
<dbReference type="SUPFAM" id="SSF82784">
    <property type="entry name" value="OsmC-like"/>
    <property type="match status" value="1"/>
</dbReference>
<reference evidence="1 2" key="1">
    <citation type="submission" date="2017-08" db="EMBL/GenBank/DDBJ databases">
        <title>Fine stratification of microbial communities through a metagenomic profile of the photic zone.</title>
        <authorList>
            <person name="Haro-Moreno J.M."/>
            <person name="Lopez-Perez M."/>
            <person name="De La Torre J."/>
            <person name="Picazo A."/>
            <person name="Camacho A."/>
            <person name="Rodriguez-Valera F."/>
        </authorList>
    </citation>
    <scope>NUCLEOTIDE SEQUENCE [LARGE SCALE GENOMIC DNA]</scope>
    <source>
        <strain evidence="1">MED-G24</strain>
    </source>
</reference>
<name>A0A2A5WWR7_9GAMM</name>
<dbReference type="InterPro" id="IPR015946">
    <property type="entry name" value="KH_dom-like_a/b"/>
</dbReference>
<protein>
    <submittedName>
        <fullName evidence="1">Peroxiredoxin</fullName>
    </submittedName>
</protein>
<dbReference type="Proteomes" id="UP000219327">
    <property type="component" value="Unassembled WGS sequence"/>
</dbReference>
<proteinExistence type="predicted"/>
<organism evidence="1 2">
    <name type="scientific">OM182 bacterium MED-G24</name>
    <dbReference type="NCBI Taxonomy" id="1986255"/>
    <lineage>
        <taxon>Bacteria</taxon>
        <taxon>Pseudomonadati</taxon>
        <taxon>Pseudomonadota</taxon>
        <taxon>Gammaproteobacteria</taxon>
        <taxon>OMG group</taxon>
        <taxon>OM182 clade</taxon>
    </lineage>
</organism>
<evidence type="ECO:0000313" key="2">
    <source>
        <dbReference type="Proteomes" id="UP000219327"/>
    </source>
</evidence>
<dbReference type="InterPro" id="IPR052707">
    <property type="entry name" value="OsmC_Ohr_Peroxiredoxin"/>
</dbReference>
<dbReference type="PANTHER" id="PTHR42830:SF2">
    <property type="entry name" value="OSMC_OHR FAMILY PROTEIN"/>
    <property type="match status" value="1"/>
</dbReference>
<dbReference type="Pfam" id="PF02566">
    <property type="entry name" value="OsmC"/>
    <property type="match status" value="1"/>
</dbReference>
<dbReference type="PANTHER" id="PTHR42830">
    <property type="entry name" value="OSMOTICALLY INDUCIBLE FAMILY PROTEIN"/>
    <property type="match status" value="1"/>
</dbReference>
<dbReference type="Gene3D" id="3.30.300.20">
    <property type="match status" value="1"/>
</dbReference>
<comment type="caution">
    <text evidence="1">The sequence shown here is derived from an EMBL/GenBank/DDBJ whole genome shotgun (WGS) entry which is preliminary data.</text>
</comment>
<evidence type="ECO:0000313" key="1">
    <source>
        <dbReference type="EMBL" id="PDH40723.1"/>
    </source>
</evidence>
<dbReference type="EMBL" id="NTKD01000009">
    <property type="protein sequence ID" value="PDH40723.1"/>
    <property type="molecule type" value="Genomic_DNA"/>
</dbReference>